<protein>
    <submittedName>
        <fullName evidence="8">Myofibril-bound serine proteinase</fullName>
    </submittedName>
</protein>
<keyword evidence="5" id="KW-1015">Disulfide bond</keyword>
<dbReference type="Gene3D" id="2.40.10.10">
    <property type="entry name" value="Trypsin-like serine proteases"/>
    <property type="match status" value="2"/>
</dbReference>
<evidence type="ECO:0000313" key="8">
    <source>
        <dbReference type="EMBL" id="ROT68841.1"/>
    </source>
</evidence>
<name>A0A3R7M6Z9_PENVA</name>
<evidence type="ECO:0000256" key="4">
    <source>
        <dbReference type="ARBA" id="ARBA00022825"/>
    </source>
</evidence>
<keyword evidence="4" id="KW-0720">Serine protease</keyword>
<dbReference type="GO" id="GO:0004252">
    <property type="term" value="F:serine-type endopeptidase activity"/>
    <property type="evidence" value="ECO:0007669"/>
    <property type="project" value="InterPro"/>
</dbReference>
<evidence type="ECO:0000256" key="6">
    <source>
        <dbReference type="SAM" id="SignalP"/>
    </source>
</evidence>
<evidence type="ECO:0000256" key="5">
    <source>
        <dbReference type="ARBA" id="ARBA00023157"/>
    </source>
</evidence>
<dbReference type="STRING" id="6689.A0A3R7M6Z9"/>
<dbReference type="InterPro" id="IPR050430">
    <property type="entry name" value="Peptidase_S1"/>
</dbReference>
<dbReference type="SMR" id="A0A3R7M6Z9"/>
<keyword evidence="6" id="KW-0732">Signal</keyword>
<feature type="chain" id="PRO_5018557567" evidence="6">
    <location>
        <begin position="24"/>
        <end position="286"/>
    </location>
</feature>
<evidence type="ECO:0000256" key="3">
    <source>
        <dbReference type="ARBA" id="ARBA00022801"/>
    </source>
</evidence>
<dbReference type="GO" id="GO:0006508">
    <property type="term" value="P:proteolysis"/>
    <property type="evidence" value="ECO:0007669"/>
    <property type="project" value="UniProtKB-KW"/>
</dbReference>
<dbReference type="CDD" id="cd00190">
    <property type="entry name" value="Tryp_SPc"/>
    <property type="match status" value="1"/>
</dbReference>
<dbReference type="PROSITE" id="PS00134">
    <property type="entry name" value="TRYPSIN_HIS"/>
    <property type="match status" value="1"/>
</dbReference>
<dbReference type="PANTHER" id="PTHR24276:SF98">
    <property type="entry name" value="FI18310P1-RELATED"/>
    <property type="match status" value="1"/>
</dbReference>
<keyword evidence="3" id="KW-0378">Hydrolase</keyword>
<dbReference type="PROSITE" id="PS50240">
    <property type="entry name" value="TRYPSIN_DOM"/>
    <property type="match status" value="1"/>
</dbReference>
<dbReference type="InterPro" id="IPR001254">
    <property type="entry name" value="Trypsin_dom"/>
</dbReference>
<proteinExistence type="inferred from homology"/>
<reference evidence="8 9" key="1">
    <citation type="submission" date="2018-04" db="EMBL/GenBank/DDBJ databases">
        <authorList>
            <person name="Zhang X."/>
            <person name="Yuan J."/>
            <person name="Li F."/>
            <person name="Xiang J."/>
        </authorList>
    </citation>
    <scope>NUCLEOTIDE SEQUENCE [LARGE SCALE GENOMIC DNA]</scope>
    <source>
        <tissue evidence="8">Muscle</tissue>
    </source>
</reference>
<feature type="domain" description="Peptidase S1" evidence="7">
    <location>
        <begin position="58"/>
        <end position="277"/>
    </location>
</feature>
<accession>A0A3R7M6Z9</accession>
<dbReference type="InterPro" id="IPR043504">
    <property type="entry name" value="Peptidase_S1_PA_chymotrypsin"/>
</dbReference>
<gene>
    <name evidence="8" type="ORF">C7M84_012992</name>
</gene>
<dbReference type="Pfam" id="PF00089">
    <property type="entry name" value="Trypsin"/>
    <property type="match status" value="1"/>
</dbReference>
<dbReference type="SUPFAM" id="SSF50494">
    <property type="entry name" value="Trypsin-like serine proteases"/>
    <property type="match status" value="1"/>
</dbReference>
<keyword evidence="9" id="KW-1185">Reference proteome</keyword>
<evidence type="ECO:0000256" key="2">
    <source>
        <dbReference type="ARBA" id="ARBA00022670"/>
    </source>
</evidence>
<evidence type="ECO:0000259" key="7">
    <source>
        <dbReference type="PROSITE" id="PS50240"/>
    </source>
</evidence>
<evidence type="ECO:0000256" key="1">
    <source>
        <dbReference type="ARBA" id="ARBA00007664"/>
    </source>
</evidence>
<dbReference type="PRINTS" id="PR00722">
    <property type="entry name" value="CHYMOTRYPSIN"/>
</dbReference>
<comment type="caution">
    <text evidence="8">The sequence shown here is derived from an EMBL/GenBank/DDBJ whole genome shotgun (WGS) entry which is preliminary data.</text>
</comment>
<dbReference type="PANTHER" id="PTHR24276">
    <property type="entry name" value="POLYSERASE-RELATED"/>
    <property type="match status" value="1"/>
</dbReference>
<organism evidence="8 9">
    <name type="scientific">Penaeus vannamei</name>
    <name type="common">Whiteleg shrimp</name>
    <name type="synonym">Litopenaeus vannamei</name>
    <dbReference type="NCBI Taxonomy" id="6689"/>
    <lineage>
        <taxon>Eukaryota</taxon>
        <taxon>Metazoa</taxon>
        <taxon>Ecdysozoa</taxon>
        <taxon>Arthropoda</taxon>
        <taxon>Crustacea</taxon>
        <taxon>Multicrustacea</taxon>
        <taxon>Malacostraca</taxon>
        <taxon>Eumalacostraca</taxon>
        <taxon>Eucarida</taxon>
        <taxon>Decapoda</taxon>
        <taxon>Dendrobranchiata</taxon>
        <taxon>Penaeoidea</taxon>
        <taxon>Penaeidae</taxon>
        <taxon>Penaeus</taxon>
    </lineage>
</organism>
<dbReference type="InterPro" id="IPR009003">
    <property type="entry name" value="Peptidase_S1_PA"/>
</dbReference>
<feature type="signal peptide" evidence="6">
    <location>
        <begin position="1"/>
        <end position="23"/>
    </location>
</feature>
<dbReference type="OrthoDB" id="60866at2759"/>
<reference evidence="8 9" key="2">
    <citation type="submission" date="2019-01" db="EMBL/GenBank/DDBJ databases">
        <title>The decoding of complex shrimp genome reveals the adaptation for benthos swimmer, frequently molting mechanism and breeding impact on genome.</title>
        <authorList>
            <person name="Sun Y."/>
            <person name="Gao Y."/>
            <person name="Yu Y."/>
        </authorList>
    </citation>
    <scope>NUCLEOTIDE SEQUENCE [LARGE SCALE GENOMIC DNA]</scope>
    <source>
        <tissue evidence="8">Muscle</tissue>
    </source>
</reference>
<sequence>MAPSMFASLPLCIFVVIWTFATAIRVGDDPDTNSSSTNSLLEFDPVGPPPPPLPGSRLMGGFDPPPFKYGFMGVLIRGRSYFCSATLIHDRFALTAAHCVDSMFRDYKVLLGINKVDDEAKTAQVIPVAEVFQRKWYRMDPLKEDLAILKLEKLATINKYVFPISIAPYGPHEGMAVTILGFGETTRGFFRFSSLQAGYTKVFSFQVCQKIFPFIMKDMFCVKGSARTCIGDAGGPAIHQGKLVGIASFGPIGCKRHYPRGFAHIHQFQGWIFNIEYQIHSTWRAF</sequence>
<dbReference type="SMART" id="SM00020">
    <property type="entry name" value="Tryp_SPc"/>
    <property type="match status" value="1"/>
</dbReference>
<dbReference type="InterPro" id="IPR001314">
    <property type="entry name" value="Peptidase_S1A"/>
</dbReference>
<dbReference type="EMBL" id="QCYY01002627">
    <property type="protein sequence ID" value="ROT68841.1"/>
    <property type="molecule type" value="Genomic_DNA"/>
</dbReference>
<evidence type="ECO:0000313" key="9">
    <source>
        <dbReference type="Proteomes" id="UP000283509"/>
    </source>
</evidence>
<dbReference type="Proteomes" id="UP000283509">
    <property type="component" value="Unassembled WGS sequence"/>
</dbReference>
<dbReference type="InterPro" id="IPR018114">
    <property type="entry name" value="TRYPSIN_HIS"/>
</dbReference>
<comment type="similarity">
    <text evidence="1">Belongs to the peptidase S1 family.</text>
</comment>
<dbReference type="AlphaFoldDB" id="A0A3R7M6Z9"/>
<keyword evidence="2" id="KW-0645">Protease</keyword>